<evidence type="ECO:0000256" key="11">
    <source>
        <dbReference type="ARBA" id="ARBA00023034"/>
    </source>
</evidence>
<evidence type="ECO:0000256" key="2">
    <source>
        <dbReference type="ARBA" id="ARBA00004488"/>
    </source>
</evidence>
<dbReference type="GO" id="GO:0006896">
    <property type="term" value="P:Golgi to vacuole transport"/>
    <property type="evidence" value="ECO:0007669"/>
    <property type="project" value="TreeGrafter"/>
</dbReference>
<keyword evidence="10 20" id="KW-1133">Transmembrane helix</keyword>
<keyword evidence="5" id="KW-0813">Transport</keyword>
<dbReference type="GO" id="GO:0005829">
    <property type="term" value="C:cytosol"/>
    <property type="evidence" value="ECO:0007669"/>
    <property type="project" value="GOC"/>
</dbReference>
<dbReference type="Gene3D" id="2.130.10.10">
    <property type="entry name" value="YVTN repeat-like/Quinoprotein amine dehydrogenase"/>
    <property type="match status" value="3"/>
</dbReference>
<dbReference type="Pfam" id="PF15901">
    <property type="entry name" value="Sortilin_C"/>
    <property type="match status" value="2"/>
</dbReference>
<keyword evidence="11" id="KW-0333">Golgi apparatus</keyword>
<evidence type="ECO:0000256" key="19">
    <source>
        <dbReference type="SAM" id="MobiDB-lite"/>
    </source>
</evidence>
<dbReference type="GeneID" id="43655815"/>
<dbReference type="GO" id="GO:0006895">
    <property type="term" value="P:Golgi to endosome transport"/>
    <property type="evidence" value="ECO:0007669"/>
    <property type="project" value="TreeGrafter"/>
</dbReference>
<gene>
    <name evidence="22" type="ORF">BDV27DRAFT_151509</name>
</gene>
<dbReference type="SUPFAM" id="SSF50939">
    <property type="entry name" value="Sialidases"/>
    <property type="match status" value="1"/>
</dbReference>
<dbReference type="FunFam" id="3.30.60.270:FF:000005">
    <property type="entry name" value="Sortilin"/>
    <property type="match status" value="1"/>
</dbReference>
<comment type="subcellular location">
    <subcellularLocation>
        <location evidence="1">Golgi apparatus</location>
        <location evidence="1">trans-Golgi network membrane</location>
        <topology evidence="1">Multi-pass membrane protein</topology>
    </subcellularLocation>
    <subcellularLocation>
        <location evidence="2">Prevacuolar compartment membrane</location>
        <topology evidence="2">Multi-pass membrane protein</topology>
    </subcellularLocation>
</comment>
<keyword evidence="14" id="KW-0325">Glycoprotein</keyword>
<evidence type="ECO:0000313" key="22">
    <source>
        <dbReference type="EMBL" id="KAE8357203.1"/>
    </source>
</evidence>
<feature type="compositionally biased region" description="Polar residues" evidence="19">
    <location>
        <begin position="58"/>
        <end position="78"/>
    </location>
</feature>
<evidence type="ECO:0000256" key="3">
    <source>
        <dbReference type="ARBA" id="ARBA00008251"/>
    </source>
</evidence>
<dbReference type="Proteomes" id="UP000326268">
    <property type="component" value="Unassembled WGS sequence"/>
</dbReference>
<evidence type="ECO:0000259" key="21">
    <source>
        <dbReference type="SMART" id="SM00602"/>
    </source>
</evidence>
<dbReference type="FunFam" id="2.10.70.80:FF:000001">
    <property type="entry name" value="Sortilin-related VPS10 domain-containing receptor 1"/>
    <property type="match status" value="1"/>
</dbReference>
<feature type="transmembrane region" description="Helical" evidence="20">
    <location>
        <begin position="1537"/>
        <end position="1558"/>
    </location>
</feature>
<dbReference type="Gene3D" id="2.10.70.80">
    <property type="match status" value="2"/>
</dbReference>
<dbReference type="OrthoDB" id="443634at2759"/>
<dbReference type="InterPro" id="IPR006581">
    <property type="entry name" value="VPS10"/>
</dbReference>
<evidence type="ECO:0000256" key="1">
    <source>
        <dbReference type="ARBA" id="ARBA00004166"/>
    </source>
</evidence>
<keyword evidence="7" id="KW-0732">Signal</keyword>
<feature type="transmembrane region" description="Helical" evidence="20">
    <location>
        <begin position="277"/>
        <end position="299"/>
    </location>
</feature>
<evidence type="ECO:0000313" key="23">
    <source>
        <dbReference type="Proteomes" id="UP000326268"/>
    </source>
</evidence>
<dbReference type="InterPro" id="IPR050310">
    <property type="entry name" value="VPS10-sortilin"/>
</dbReference>
<dbReference type="FunFam" id="2.10.70.80:FF:000006">
    <property type="entry name" value="Sortilin"/>
    <property type="match status" value="1"/>
</dbReference>
<organism evidence="22 23">
    <name type="scientific">Aspergillus caelatus</name>
    <dbReference type="NCBI Taxonomy" id="61420"/>
    <lineage>
        <taxon>Eukaryota</taxon>
        <taxon>Fungi</taxon>
        <taxon>Dikarya</taxon>
        <taxon>Ascomycota</taxon>
        <taxon>Pezizomycotina</taxon>
        <taxon>Eurotiomycetes</taxon>
        <taxon>Eurotiomycetidae</taxon>
        <taxon>Eurotiales</taxon>
        <taxon>Aspergillaceae</taxon>
        <taxon>Aspergillus</taxon>
        <taxon>Aspergillus subgen. Circumdati</taxon>
    </lineage>
</organism>
<protein>
    <recommendedName>
        <fullName evidence="4">Vacuolar protein sorting/targeting protein 10</fullName>
    </recommendedName>
    <alternativeName>
        <fullName evidence="17">Carboxypeptidase Y receptor</fullName>
    </alternativeName>
    <alternativeName>
        <fullName evidence="16 18">Sortilin VPS10</fullName>
    </alternativeName>
</protein>
<evidence type="ECO:0000256" key="10">
    <source>
        <dbReference type="ARBA" id="ARBA00022989"/>
    </source>
</evidence>
<evidence type="ECO:0000256" key="6">
    <source>
        <dbReference type="ARBA" id="ARBA00022692"/>
    </source>
</evidence>
<sequence length="1669" mass="186939">MDNSLYDNFRWFEEDGDLDLRLNEYHAHVAKSMPNLPPRRRPSFRTALSFNPDVSTRKLTSAVSRQKAQSVRRSSTFPTAPMNITARNSSSRPSSTQTQAHIPRSSTSSIDPSAQYYQDPEARLKLRVYLASPQNFDEAVEFGFPAQNNERTMPAERKTKPQMFTGTFLDDEDSPFSDEQCDKRMNVARLSYVHNSRSLDFGYPNPRHQSWLLPPRPGNQQHAGSNREMTLKMTLTRPDLRTTVPPPRVDPQRLPLEDSGSHVWESSEDEQGLMRKMWLTVMIFRWLLLVSCLLLALLAQHGAAKSSLPKTAPPTKIDHKPSSLFYFDDTDTVLMSTVNGDLLRSVDAGETWSVVEGDDGGMRHHVLLIRQHPYDNRKAYALGPNGRHWVTTDQAKTWTSFNIVEFPAIRHYPLVFHGGDSSKVIFQGEECAGRYCIVRSYYTTDDFATVNLLRESTGGCAWAVGHPQFAEDVDLAEEIKDRSFCVVPGLKVPLPHANRLVYSDDYFRGNAEGTETKLQEGRPVSGVISTAAVKKFIVAAAKSKGTEELAFGMGVLFTSNSNGTYFTRNIEHTNRNSEGMVDFEKIAGIQGIVLVNTVQNPEEVESGSARKKITSRISFDDGRTFQPLKSDGENLHLHSVTALTNIGRVFSSPAPGLVMGVGNTGNHLQEYAECNLYISDDAGVTWRRALKHPHKYEFGDQGAVVIAVRDEGKVEKINYSLDHGKEWASVELQHKIYPTMVTTTPDSTSLKFIIIGSLEEGQDGEHVIYSIDFNGLHERKCDDGDFEKWPARLDEHGEPDCLMGHKQFYRRRRANANCFVDEEFKDPEPIFEACKCTTDDFECEYRRTGDGKGPPTDGKIGVTLQLFDARDYAQYYYLERQSSSSGSDETIIMLNSEHEVYVTHDHGKTWERPLKGEEITRVYLHPYSSDVAFLLTDGKEGFWTEDRGYTFNPFQAPAPPTQDRFLQTIAFHPVHKDRLIWTGAVDCHSGDCHSDAFIKKGHDKNWEPLLSYVQKCEFENRETRPNSTNLVYCEQFEKHSKNGRLQLLSSDDFFSDNEIKFVDVINYATMSEFIIVASRQPENPDSLVASTSVDGRTFARAQFPPNVQVPVQTAYTVLESSTHAVFLHVTASSTEGGEYGPIIKSNSNGTSYVLSISAVNRNSLGYVDFEKMQGLEGVAVVNVVSNVAEVSKKAPKKLKTMITHNDGAQWMLLPPPAKDADGKNFGCSVVAGKGTDDCSLHLHGYTERKDERDTFASGSAIGLMMAVGNVGDHLAGGDEADTFLTNDGGISWKSVKKGKYMWEYGDSGSVIVIVPESKPTKTIHYSLDEGDTWEEFRFSDVEVRINDISTVPSDTSKNFLLWARVSNSEVQDKFATFNIDFSGVRSRPCLLDESQGDSDDYYIWEPKHPFQENNCLFGHSEQYHRKKPSAQCWNDWRESHIHSIGTNCTCTRADYECDYNYEPQSDGSCALVPGLPKPDAMEVCKKDPDTIEYWEPTGYRRIPQTTCQGGLNLDHFVSKPCPNKEEEFKQKHGISGVGLFFAIMTPLTVAGAAGYYAYSRWDGKFGQIRLGEDAGTSQSFLSRDSWFVTVPIAIVAGIVAVARALPLLVTSLWRGASGFIRLGRGRGYSRPYASRGSFAARRGDYTSIVDDEDELLGVEDAELDEDDEA</sequence>
<feature type="region of interest" description="Disordered" evidence="19">
    <location>
        <begin position="239"/>
        <end position="263"/>
    </location>
</feature>
<comment type="function">
    <text evidence="15">Functions as a sorting receptor in the Golgi compartment required for the intracellular sorting and delivery of soluble vacuolar proteins, like carboxypeptidase Y (CPY) and proteinase A. Executes multiple rounds of sorting by cycling between the late Golgi and a prevacuolar endosome-like compartment.</text>
</comment>
<feature type="compositionally biased region" description="Polar residues" evidence="19">
    <location>
        <begin position="85"/>
        <end position="114"/>
    </location>
</feature>
<evidence type="ECO:0000256" key="7">
    <source>
        <dbReference type="ARBA" id="ARBA00022729"/>
    </source>
</evidence>
<dbReference type="GO" id="GO:0006623">
    <property type="term" value="P:protein targeting to vacuole"/>
    <property type="evidence" value="ECO:0007669"/>
    <property type="project" value="TreeGrafter"/>
</dbReference>
<keyword evidence="12 20" id="KW-0472">Membrane</keyword>
<keyword evidence="8" id="KW-0677">Repeat</keyword>
<dbReference type="GO" id="GO:0016020">
    <property type="term" value="C:membrane"/>
    <property type="evidence" value="ECO:0007669"/>
    <property type="project" value="InterPro"/>
</dbReference>
<dbReference type="SMART" id="SM00602">
    <property type="entry name" value="VPS10"/>
    <property type="match status" value="2"/>
</dbReference>
<dbReference type="FunFam" id="2.130.10.10:FF:001538">
    <property type="entry name" value="Sortilin"/>
    <property type="match status" value="1"/>
</dbReference>
<feature type="domain" description="VPS10" evidence="21">
    <location>
        <begin position="331"/>
        <end position="888"/>
    </location>
</feature>
<dbReference type="InterPro" id="IPR036278">
    <property type="entry name" value="Sialidase_sf"/>
</dbReference>
<dbReference type="InterPro" id="IPR031777">
    <property type="entry name" value="Sortilin_C"/>
</dbReference>
<reference evidence="22 23" key="1">
    <citation type="submission" date="2019-04" db="EMBL/GenBank/DDBJ databases">
        <title>Friends and foes A comparative genomics studyof 23 Aspergillus species from section Flavi.</title>
        <authorList>
            <consortium name="DOE Joint Genome Institute"/>
            <person name="Kjaerbolling I."/>
            <person name="Vesth T."/>
            <person name="Frisvad J.C."/>
            <person name="Nybo J.L."/>
            <person name="Theobald S."/>
            <person name="Kildgaard S."/>
            <person name="Isbrandt T."/>
            <person name="Kuo A."/>
            <person name="Sato A."/>
            <person name="Lyhne E.K."/>
            <person name="Kogle M.E."/>
            <person name="Wiebenga A."/>
            <person name="Kun R.S."/>
            <person name="Lubbers R.J."/>
            <person name="Makela M.R."/>
            <person name="Barry K."/>
            <person name="Chovatia M."/>
            <person name="Clum A."/>
            <person name="Daum C."/>
            <person name="Haridas S."/>
            <person name="He G."/>
            <person name="LaButti K."/>
            <person name="Lipzen A."/>
            <person name="Mondo S."/>
            <person name="Riley R."/>
            <person name="Salamov A."/>
            <person name="Simmons B.A."/>
            <person name="Magnuson J.K."/>
            <person name="Henrissat B."/>
            <person name="Mortensen U.H."/>
            <person name="Larsen T.O."/>
            <person name="Devries R.P."/>
            <person name="Grigoriev I.V."/>
            <person name="Machida M."/>
            <person name="Baker S.E."/>
            <person name="Andersen M.R."/>
        </authorList>
    </citation>
    <scope>NUCLEOTIDE SEQUENCE [LARGE SCALE GENOMIC DNA]</scope>
    <source>
        <strain evidence="22 23">CBS 763.97</strain>
    </source>
</reference>
<evidence type="ECO:0000256" key="4">
    <source>
        <dbReference type="ARBA" id="ARBA00015369"/>
    </source>
</evidence>
<evidence type="ECO:0000256" key="13">
    <source>
        <dbReference type="ARBA" id="ARBA00023170"/>
    </source>
</evidence>
<keyword evidence="13" id="KW-0675">Receptor</keyword>
<evidence type="ECO:0000256" key="18">
    <source>
        <dbReference type="ARBA" id="ARBA00031902"/>
    </source>
</evidence>
<feature type="region of interest" description="Disordered" evidence="19">
    <location>
        <begin position="58"/>
        <end position="114"/>
    </location>
</feature>
<proteinExistence type="inferred from homology"/>
<dbReference type="InterPro" id="IPR015943">
    <property type="entry name" value="WD40/YVTN_repeat-like_dom_sf"/>
</dbReference>
<accession>A0A5N6ZIZ5</accession>
<evidence type="ECO:0000256" key="5">
    <source>
        <dbReference type="ARBA" id="ARBA00022448"/>
    </source>
</evidence>
<evidence type="ECO:0000256" key="8">
    <source>
        <dbReference type="ARBA" id="ARBA00022737"/>
    </source>
</evidence>
<evidence type="ECO:0000256" key="9">
    <source>
        <dbReference type="ARBA" id="ARBA00022927"/>
    </source>
</evidence>
<dbReference type="CDD" id="cd15482">
    <property type="entry name" value="Sialidase_non-viral"/>
    <property type="match status" value="1"/>
</dbReference>
<keyword evidence="6 20" id="KW-0812">Transmembrane</keyword>
<comment type="similarity">
    <text evidence="3">Belongs to the VPS10-related sortilin family.</text>
</comment>
<evidence type="ECO:0000256" key="12">
    <source>
        <dbReference type="ARBA" id="ARBA00023136"/>
    </source>
</evidence>
<dbReference type="GO" id="GO:0005794">
    <property type="term" value="C:Golgi apparatus"/>
    <property type="evidence" value="ECO:0007669"/>
    <property type="project" value="UniProtKB-SubCell"/>
</dbReference>
<evidence type="ECO:0000256" key="15">
    <source>
        <dbReference type="ARBA" id="ARBA00025569"/>
    </source>
</evidence>
<dbReference type="RefSeq" id="XP_031920284.1">
    <property type="nucleotide sequence ID" value="XM_032071369.1"/>
</dbReference>
<dbReference type="PANTHER" id="PTHR12106">
    <property type="entry name" value="SORTILIN RELATED"/>
    <property type="match status" value="1"/>
</dbReference>
<evidence type="ECO:0000256" key="20">
    <source>
        <dbReference type="SAM" id="Phobius"/>
    </source>
</evidence>
<dbReference type="Gene3D" id="3.30.60.270">
    <property type="match status" value="1"/>
</dbReference>
<dbReference type="EMBL" id="ML738094">
    <property type="protein sequence ID" value="KAE8357203.1"/>
    <property type="molecule type" value="Genomic_DNA"/>
</dbReference>
<evidence type="ECO:0000256" key="14">
    <source>
        <dbReference type="ARBA" id="ARBA00023180"/>
    </source>
</evidence>
<dbReference type="InterPro" id="IPR031778">
    <property type="entry name" value="Sortilin_N"/>
</dbReference>
<feature type="transmembrane region" description="Helical" evidence="20">
    <location>
        <begin position="1586"/>
        <end position="1605"/>
    </location>
</feature>
<dbReference type="Pfam" id="PF15902">
    <property type="entry name" value="Sortilin-Vps10"/>
    <property type="match status" value="3"/>
</dbReference>
<evidence type="ECO:0000256" key="16">
    <source>
        <dbReference type="ARBA" id="ARBA00031250"/>
    </source>
</evidence>
<name>A0A5N6ZIZ5_9EURO</name>
<dbReference type="PANTHER" id="PTHR12106:SF27">
    <property type="entry name" value="SORTILIN-RELATED RECEPTOR"/>
    <property type="match status" value="1"/>
</dbReference>
<feature type="domain" description="VPS10" evidence="21">
    <location>
        <begin position="889"/>
        <end position="1526"/>
    </location>
</feature>
<dbReference type="SUPFAM" id="SSF110296">
    <property type="entry name" value="Oligoxyloglucan reducing end-specific cellobiohydrolase"/>
    <property type="match status" value="2"/>
</dbReference>
<keyword evidence="9" id="KW-0653">Protein transport</keyword>
<keyword evidence="23" id="KW-1185">Reference proteome</keyword>
<evidence type="ECO:0000256" key="17">
    <source>
        <dbReference type="ARBA" id="ARBA00031354"/>
    </source>
</evidence>
<dbReference type="FunFam" id="2.130.10.10:FF:000676">
    <property type="entry name" value="Sortilin"/>
    <property type="match status" value="1"/>
</dbReference>